<dbReference type="OrthoDB" id="9773673at2"/>
<evidence type="ECO:0000256" key="2">
    <source>
        <dbReference type="ARBA" id="ARBA00022729"/>
    </source>
</evidence>
<reference evidence="5 6" key="1">
    <citation type="journal article" date="2016" name="Front. Microbiol.">
        <title>Genomic Resource of Rice Seed Associated Bacteria.</title>
        <authorList>
            <person name="Midha S."/>
            <person name="Bansal K."/>
            <person name="Sharma S."/>
            <person name="Kumar N."/>
            <person name="Patil P.P."/>
            <person name="Chaudhry V."/>
            <person name="Patil P.B."/>
        </authorList>
    </citation>
    <scope>NUCLEOTIDE SEQUENCE [LARGE SCALE GENOMIC DNA]</scope>
    <source>
        <strain evidence="5 6">NS354</strain>
    </source>
</reference>
<keyword evidence="6" id="KW-1185">Reference proteome</keyword>
<dbReference type="PROSITE" id="PS51257">
    <property type="entry name" value="PROKAR_LIPOPROTEIN"/>
    <property type="match status" value="1"/>
</dbReference>
<dbReference type="Proteomes" id="UP000070810">
    <property type="component" value="Unassembled WGS sequence"/>
</dbReference>
<dbReference type="AlphaFoldDB" id="A0A147EGX6"/>
<dbReference type="GO" id="GO:0030288">
    <property type="term" value="C:outer membrane-bounded periplasmic space"/>
    <property type="evidence" value="ECO:0007669"/>
    <property type="project" value="TreeGrafter"/>
</dbReference>
<feature type="domain" description="Periplasmic binding protein" evidence="4">
    <location>
        <begin position="52"/>
        <end position="327"/>
    </location>
</feature>
<accession>A0A147EGX6</accession>
<dbReference type="EMBL" id="LDRK01000081">
    <property type="protein sequence ID" value="KTR83690.1"/>
    <property type="molecule type" value="Genomic_DNA"/>
</dbReference>
<gene>
    <name evidence="5" type="ORF">NS354_10360</name>
</gene>
<dbReference type="Pfam" id="PF13407">
    <property type="entry name" value="Peripla_BP_4"/>
    <property type="match status" value="1"/>
</dbReference>
<dbReference type="PANTHER" id="PTHR30036">
    <property type="entry name" value="D-XYLOSE-BINDING PERIPLASMIC PROTEIN"/>
    <property type="match status" value="1"/>
</dbReference>
<evidence type="ECO:0000259" key="4">
    <source>
        <dbReference type="Pfam" id="PF13407"/>
    </source>
</evidence>
<feature type="signal peptide" evidence="3">
    <location>
        <begin position="1"/>
        <end position="19"/>
    </location>
</feature>
<dbReference type="InterPro" id="IPR028082">
    <property type="entry name" value="Peripla_BP_I"/>
</dbReference>
<sequence>MKHRLLLSTGALLAAAALALTGCSSERGGDSGGSGGSDSGAASTGFEEGATIGVALPDKTSENWVLAGKLFTDGLEEAGYKADVQYAPASNTVAEQQNQIQAMVTGGAKVIVIGAKDGKQLATQVQAAKDAGATVIAYDRLIENTDALDYYVAFDNFKVGQLQGQALLDGLEERTDHDAPYNIELFSGSTDDANSAVFFNGAMDVLQPKIDDGTLVVASGQTDIQQTATAGWKAENAQSRMDTILTSAYSDTELDGVLSPNDTLARAVLTSVEQAGKPLPVVTGQDSEVESVRSIMEGKQYSTINKDTALLVEQTIAMIGQLQQGEEVEVNDTDQYDNGSKVVPAYLLDPVIVTQENAADAYQNVPNLLEIVEEYR</sequence>
<comment type="subcellular location">
    <subcellularLocation>
        <location evidence="1">Cell envelope</location>
    </subcellularLocation>
</comment>
<dbReference type="GO" id="GO:0030246">
    <property type="term" value="F:carbohydrate binding"/>
    <property type="evidence" value="ECO:0007669"/>
    <property type="project" value="TreeGrafter"/>
</dbReference>
<dbReference type="PANTHER" id="PTHR30036:SF1">
    <property type="entry name" value="D-XYLOSE-BINDING PERIPLASMIC PROTEIN"/>
    <property type="match status" value="1"/>
</dbReference>
<dbReference type="CDD" id="cd19994">
    <property type="entry name" value="PBP1_ChvE"/>
    <property type="match status" value="1"/>
</dbReference>
<dbReference type="SUPFAM" id="SSF53822">
    <property type="entry name" value="Periplasmic binding protein-like I"/>
    <property type="match status" value="1"/>
</dbReference>
<evidence type="ECO:0000313" key="6">
    <source>
        <dbReference type="Proteomes" id="UP000070810"/>
    </source>
</evidence>
<dbReference type="PATRIC" id="fig|1079994.3.peg.2378"/>
<dbReference type="RefSeq" id="WP_058594417.1">
    <property type="nucleotide sequence ID" value="NZ_LDRK01000081.1"/>
</dbReference>
<organism evidence="5 6">
    <name type="scientific">Leucobacter chromiiresistens</name>
    <dbReference type="NCBI Taxonomy" id="1079994"/>
    <lineage>
        <taxon>Bacteria</taxon>
        <taxon>Bacillati</taxon>
        <taxon>Actinomycetota</taxon>
        <taxon>Actinomycetes</taxon>
        <taxon>Micrococcales</taxon>
        <taxon>Microbacteriaceae</taxon>
        <taxon>Leucobacter</taxon>
    </lineage>
</organism>
<protein>
    <submittedName>
        <fullName evidence="5">Sugar ABC transporter substrate-binding protein</fullName>
    </submittedName>
</protein>
<feature type="chain" id="PRO_5038792287" evidence="3">
    <location>
        <begin position="20"/>
        <end position="376"/>
    </location>
</feature>
<proteinExistence type="predicted"/>
<evidence type="ECO:0000256" key="1">
    <source>
        <dbReference type="ARBA" id="ARBA00004196"/>
    </source>
</evidence>
<evidence type="ECO:0000313" key="5">
    <source>
        <dbReference type="EMBL" id="KTR83690.1"/>
    </source>
</evidence>
<dbReference type="Gene3D" id="3.40.50.2300">
    <property type="match status" value="2"/>
</dbReference>
<keyword evidence="2 3" id="KW-0732">Signal</keyword>
<name>A0A147EGX6_9MICO</name>
<dbReference type="InterPro" id="IPR050555">
    <property type="entry name" value="Bact_Solute-Bind_Prot2"/>
</dbReference>
<comment type="caution">
    <text evidence="5">The sequence shown here is derived from an EMBL/GenBank/DDBJ whole genome shotgun (WGS) entry which is preliminary data.</text>
</comment>
<evidence type="ECO:0000256" key="3">
    <source>
        <dbReference type="SAM" id="SignalP"/>
    </source>
</evidence>
<dbReference type="InterPro" id="IPR025997">
    <property type="entry name" value="SBP_2_dom"/>
</dbReference>